<evidence type="ECO:0000256" key="2">
    <source>
        <dbReference type="ARBA" id="ARBA00022448"/>
    </source>
</evidence>
<feature type="transmembrane region" description="Helical" evidence="7">
    <location>
        <begin position="121"/>
        <end position="141"/>
    </location>
</feature>
<protein>
    <submittedName>
        <fullName evidence="9">Sugar (And other) transporter family protein</fullName>
    </submittedName>
</protein>
<feature type="domain" description="Major facilitator superfamily (MFS) profile" evidence="8">
    <location>
        <begin position="24"/>
        <end position="435"/>
    </location>
</feature>
<dbReference type="InterPro" id="IPR005828">
    <property type="entry name" value="MFS_sugar_transport-like"/>
</dbReference>
<name>A0A256GUX0_9HYPH</name>
<dbReference type="InterPro" id="IPR011701">
    <property type="entry name" value="MFS"/>
</dbReference>
<keyword evidence="10" id="KW-1185">Reference proteome</keyword>
<dbReference type="InterPro" id="IPR005829">
    <property type="entry name" value="Sugar_transporter_CS"/>
</dbReference>
<evidence type="ECO:0000256" key="1">
    <source>
        <dbReference type="ARBA" id="ARBA00004651"/>
    </source>
</evidence>
<evidence type="ECO:0000256" key="7">
    <source>
        <dbReference type="SAM" id="Phobius"/>
    </source>
</evidence>
<dbReference type="InterPro" id="IPR036259">
    <property type="entry name" value="MFS_trans_sf"/>
</dbReference>
<evidence type="ECO:0000256" key="4">
    <source>
        <dbReference type="ARBA" id="ARBA00022692"/>
    </source>
</evidence>
<keyword evidence="3" id="KW-1003">Cell membrane</keyword>
<evidence type="ECO:0000313" key="9">
    <source>
        <dbReference type="EMBL" id="OYR30967.1"/>
    </source>
</evidence>
<dbReference type="PANTHER" id="PTHR43045">
    <property type="entry name" value="SHIKIMATE TRANSPORTER"/>
    <property type="match status" value="1"/>
</dbReference>
<dbReference type="CDD" id="cd17369">
    <property type="entry name" value="MFS_ShiA_like"/>
    <property type="match status" value="1"/>
</dbReference>
<comment type="subcellular location">
    <subcellularLocation>
        <location evidence="1">Cell membrane</location>
        <topology evidence="1">Multi-pass membrane protein</topology>
    </subcellularLocation>
</comment>
<dbReference type="PANTHER" id="PTHR43045:SF4">
    <property type="entry name" value="TRANSPORTER YDFJ-RELATED"/>
    <property type="match status" value="1"/>
</dbReference>
<feature type="transmembrane region" description="Helical" evidence="7">
    <location>
        <begin position="96"/>
        <end position="115"/>
    </location>
</feature>
<dbReference type="Pfam" id="PF00083">
    <property type="entry name" value="Sugar_tr"/>
    <property type="match status" value="1"/>
</dbReference>
<feature type="transmembrane region" description="Helical" evidence="7">
    <location>
        <begin position="196"/>
        <end position="215"/>
    </location>
</feature>
<dbReference type="GO" id="GO:0022857">
    <property type="term" value="F:transmembrane transporter activity"/>
    <property type="evidence" value="ECO:0007669"/>
    <property type="project" value="InterPro"/>
</dbReference>
<comment type="caution">
    <text evidence="9">The sequence shown here is derived from an EMBL/GenBank/DDBJ whole genome shotgun (WGS) entry which is preliminary data.</text>
</comment>
<keyword evidence="5 7" id="KW-1133">Transmembrane helix</keyword>
<dbReference type="SUPFAM" id="SSF103473">
    <property type="entry name" value="MFS general substrate transporter"/>
    <property type="match status" value="1"/>
</dbReference>
<feature type="transmembrane region" description="Helical" evidence="7">
    <location>
        <begin position="162"/>
        <end position="184"/>
    </location>
</feature>
<accession>A0A256GUX0</accession>
<dbReference type="AlphaFoldDB" id="A0A256GUX0"/>
<dbReference type="GO" id="GO:0005886">
    <property type="term" value="C:plasma membrane"/>
    <property type="evidence" value="ECO:0007669"/>
    <property type="project" value="UniProtKB-SubCell"/>
</dbReference>
<feature type="transmembrane region" description="Helical" evidence="7">
    <location>
        <begin position="343"/>
        <end position="363"/>
    </location>
</feature>
<proteinExistence type="predicted"/>
<evidence type="ECO:0000313" key="10">
    <source>
        <dbReference type="Proteomes" id="UP000216188"/>
    </source>
</evidence>
<keyword evidence="4 7" id="KW-0812">Transmembrane</keyword>
<evidence type="ECO:0000256" key="5">
    <source>
        <dbReference type="ARBA" id="ARBA00022989"/>
    </source>
</evidence>
<dbReference type="PROSITE" id="PS00217">
    <property type="entry name" value="SUGAR_TRANSPORT_2"/>
    <property type="match status" value="1"/>
</dbReference>
<dbReference type="EMBL" id="NNRM01000001">
    <property type="protein sequence ID" value="OYR30967.1"/>
    <property type="molecule type" value="Genomic_DNA"/>
</dbReference>
<dbReference type="FunFam" id="1.20.1250.20:FF:000001">
    <property type="entry name" value="Dicarboxylate MFS transporter"/>
    <property type="match status" value="1"/>
</dbReference>
<dbReference type="PROSITE" id="PS50850">
    <property type="entry name" value="MFS"/>
    <property type="match status" value="1"/>
</dbReference>
<feature type="transmembrane region" description="Helical" evidence="7">
    <location>
        <begin position="290"/>
        <end position="310"/>
    </location>
</feature>
<dbReference type="Gene3D" id="1.20.1250.20">
    <property type="entry name" value="MFS general substrate transporter like domains"/>
    <property type="match status" value="2"/>
</dbReference>
<dbReference type="InterPro" id="IPR020846">
    <property type="entry name" value="MFS_dom"/>
</dbReference>
<evidence type="ECO:0000256" key="3">
    <source>
        <dbReference type="ARBA" id="ARBA00022475"/>
    </source>
</evidence>
<organism evidence="9 10">
    <name type="scientific">Brucella pseudogrignonensis</name>
    <dbReference type="NCBI Taxonomy" id="419475"/>
    <lineage>
        <taxon>Bacteria</taxon>
        <taxon>Pseudomonadati</taxon>
        <taxon>Pseudomonadota</taxon>
        <taxon>Alphaproteobacteria</taxon>
        <taxon>Hyphomicrobiales</taxon>
        <taxon>Brucellaceae</taxon>
        <taxon>Brucella/Ochrobactrum group</taxon>
        <taxon>Brucella</taxon>
    </lineage>
</organism>
<dbReference type="Proteomes" id="UP000216188">
    <property type="component" value="Unassembled WGS sequence"/>
</dbReference>
<reference evidence="9 10" key="1">
    <citation type="submission" date="2017-07" db="EMBL/GenBank/DDBJ databases">
        <title>Phylogenetic study on the rhizospheric bacterium Ochrobactrum sp. A44.</title>
        <authorList>
            <person name="Krzyzanowska D.M."/>
            <person name="Ossowicki A."/>
            <person name="Rajewska M."/>
            <person name="Maciag T."/>
            <person name="Kaczynski Z."/>
            <person name="Czerwicka M."/>
            <person name="Jafra S."/>
        </authorList>
    </citation>
    <scope>NUCLEOTIDE SEQUENCE [LARGE SCALE GENOMIC DNA]</scope>
    <source>
        <strain evidence="9 10">CCUG 30717</strain>
    </source>
</reference>
<keyword evidence="2" id="KW-0813">Transport</keyword>
<sequence length="446" mass="47715">MVSVTNESRDAADRQERSAVYGKGTASSVIGTALEYYDFAIYGLAAATVFNQLFFPGSDPAVGLIASLATYAVGFAARPIGGLILGGLGDKIGRKYILYITILLMGISTFCIGLLPTYAHIGIWAPLLLVLLRVLQGFGAGAELASASTLLVESAPRNQRGFVGSFLSIGSNTGTLIASTVWLAVSMLPSEQLLTWGWRLPFLASLFVAMWGLYIRRGVKESPAFSTVAERQSKATLKEIYRGVFGPGRGAFVRCLGLRIGEVGPSMIFQVFLIGYIANLPNASKTTGTLGLVLASVFCYFTIPVVGKLCDRFGRRLVHMSLTGLLILFAVPAFAMVSTGNPILITLSFMLGFGVSIMGMYVIESPWMAEMFGSRYRLAGVTASKEIGSLIGGAFAPFICAALVARYGSWWPVAIYVILLAAISLISAFLSPETKERDLILDHDAV</sequence>
<dbReference type="Pfam" id="PF07690">
    <property type="entry name" value="MFS_1"/>
    <property type="match status" value="1"/>
</dbReference>
<feature type="transmembrane region" description="Helical" evidence="7">
    <location>
        <begin position="383"/>
        <end position="404"/>
    </location>
</feature>
<feature type="transmembrane region" description="Helical" evidence="7">
    <location>
        <begin position="61"/>
        <end position="84"/>
    </location>
</feature>
<feature type="transmembrane region" description="Helical" evidence="7">
    <location>
        <begin position="256"/>
        <end position="278"/>
    </location>
</feature>
<evidence type="ECO:0000259" key="8">
    <source>
        <dbReference type="PROSITE" id="PS50850"/>
    </source>
</evidence>
<feature type="transmembrane region" description="Helical" evidence="7">
    <location>
        <begin position="317"/>
        <end position="337"/>
    </location>
</feature>
<gene>
    <name evidence="9" type="ORF">CEV34_0048</name>
</gene>
<keyword evidence="6 7" id="KW-0472">Membrane</keyword>
<feature type="transmembrane region" description="Helical" evidence="7">
    <location>
        <begin position="410"/>
        <end position="430"/>
    </location>
</feature>
<evidence type="ECO:0000256" key="6">
    <source>
        <dbReference type="ARBA" id="ARBA00023136"/>
    </source>
</evidence>
<dbReference type="RefSeq" id="WP_094543049.1">
    <property type="nucleotide sequence ID" value="NZ_JBHEEM010000023.1"/>
</dbReference>